<sequence>MAPSQRVRPVRTGGFNLLPYRQFTARRERRRRIVEVFAALVAGCIAVLMLAAWQAVERVRLDAQRTSIERSLAQLSAPLAEHKRLARAAEEARTRAAHASTRAEPLVHLLALLDALSGESDDKIVLQQLRQREHETELLASARDHAAPASWVKRLAAIRGVKDAEVKDQRRATAPARDAVQNASGAIEFSARLDWDGAREPAAARGAAPAAARPVRGANMRGLK</sequence>
<feature type="compositionally biased region" description="Low complexity" evidence="1">
    <location>
        <begin position="204"/>
        <end position="218"/>
    </location>
</feature>
<gene>
    <name evidence="3" type="ORF">KZJ38_03170</name>
</gene>
<dbReference type="Proteomes" id="UP000826462">
    <property type="component" value="Chromosome 1"/>
</dbReference>
<evidence type="ECO:0000256" key="2">
    <source>
        <dbReference type="SAM" id="Phobius"/>
    </source>
</evidence>
<evidence type="ECO:0000313" key="4">
    <source>
        <dbReference type="Proteomes" id="UP000826462"/>
    </source>
</evidence>
<accession>A0ABX8UPH0</accession>
<keyword evidence="2" id="KW-0472">Membrane</keyword>
<evidence type="ECO:0000313" key="3">
    <source>
        <dbReference type="EMBL" id="QYD70789.1"/>
    </source>
</evidence>
<keyword evidence="4" id="KW-1185">Reference proteome</keyword>
<reference evidence="3 4" key="1">
    <citation type="submission" date="2021-07" db="EMBL/GenBank/DDBJ databases">
        <title>Paraburkholderia edwinii protects Aspergillus sp. from phenazines by acting as a toxin sponge.</title>
        <authorList>
            <person name="Dahlstrom K.M."/>
            <person name="Newman D.K."/>
        </authorList>
    </citation>
    <scope>NUCLEOTIDE SEQUENCE [LARGE SCALE GENOMIC DNA]</scope>
    <source>
        <strain evidence="3 4">Pe01</strain>
    </source>
</reference>
<organism evidence="3 4">
    <name type="scientific">Paraburkholderia edwinii</name>
    <dbReference type="NCBI Taxonomy" id="2861782"/>
    <lineage>
        <taxon>Bacteria</taxon>
        <taxon>Pseudomonadati</taxon>
        <taxon>Pseudomonadota</taxon>
        <taxon>Betaproteobacteria</taxon>
        <taxon>Burkholderiales</taxon>
        <taxon>Burkholderiaceae</taxon>
        <taxon>Paraburkholderia</taxon>
    </lineage>
</organism>
<keyword evidence="2" id="KW-1133">Transmembrane helix</keyword>
<keyword evidence="2" id="KW-0812">Transmembrane</keyword>
<evidence type="ECO:0000256" key="1">
    <source>
        <dbReference type="SAM" id="MobiDB-lite"/>
    </source>
</evidence>
<feature type="transmembrane region" description="Helical" evidence="2">
    <location>
        <begin position="36"/>
        <end position="56"/>
    </location>
</feature>
<name>A0ABX8UPH0_9BURK</name>
<dbReference type="EMBL" id="CP080095">
    <property type="protein sequence ID" value="QYD70789.1"/>
    <property type="molecule type" value="Genomic_DNA"/>
</dbReference>
<feature type="region of interest" description="Disordered" evidence="1">
    <location>
        <begin position="204"/>
        <end position="224"/>
    </location>
</feature>
<proteinExistence type="predicted"/>
<protein>
    <submittedName>
        <fullName evidence="3">Fimbrial assembly protein</fullName>
    </submittedName>
</protein>